<protein>
    <submittedName>
        <fullName evidence="1">Uncharacterized protein</fullName>
    </submittedName>
</protein>
<dbReference type="EMBL" id="CP047423">
    <property type="protein sequence ID" value="QPD06293.1"/>
    <property type="molecule type" value="Genomic_DNA"/>
</dbReference>
<reference evidence="1 2" key="1">
    <citation type="journal article" date="2020" name="ISME J.">
        <title>Enrichment and physiological characterization of a novel comammox Nitrospira indicates ammonium inhibition of complete nitrification.</title>
        <authorList>
            <person name="Sakoula D."/>
            <person name="Koch H."/>
            <person name="Frank J."/>
            <person name="Jetten M.S.M."/>
            <person name="van Kessel M.A.H.J."/>
            <person name="Lucker S."/>
        </authorList>
    </citation>
    <scope>NUCLEOTIDE SEQUENCE [LARGE SCALE GENOMIC DNA]</scope>
    <source>
        <strain evidence="1">Comreactor17</strain>
    </source>
</reference>
<name>A0A7S8FIA1_9BACT</name>
<evidence type="ECO:0000313" key="1">
    <source>
        <dbReference type="EMBL" id="QPD06293.1"/>
    </source>
</evidence>
<evidence type="ECO:0000313" key="2">
    <source>
        <dbReference type="Proteomes" id="UP000593737"/>
    </source>
</evidence>
<proteinExistence type="predicted"/>
<dbReference type="Proteomes" id="UP000593737">
    <property type="component" value="Chromosome"/>
</dbReference>
<accession>A0A7S8FIA1</accession>
<dbReference type="AlphaFoldDB" id="A0A7S8FIA1"/>
<gene>
    <name evidence="1" type="ORF">Nkreftii_004067</name>
</gene>
<sequence length="170" mass="19980">MTNIDHKHHLHRKAYRLSHFKWHGLLLHQYASSCCRFPQRSSSLTQPSRLTREVFNQLQRSWWSHCVAPVLPRPLVRLVSSCPESSVPGGKGDFYEKDNLHSLCCSGMWTGEHNHFRHQSIDRNETTNDPRHCGRYRRFRRSLDYLGASIAPYITKRTWAKVVCRQIRGL</sequence>
<dbReference type="KEGG" id="nkf:Nkreftii_004067"/>
<organism evidence="1 2">
    <name type="scientific">Candidatus Nitrospira kreftii</name>
    <dbReference type="NCBI Taxonomy" id="2652173"/>
    <lineage>
        <taxon>Bacteria</taxon>
        <taxon>Pseudomonadati</taxon>
        <taxon>Nitrospirota</taxon>
        <taxon>Nitrospiria</taxon>
        <taxon>Nitrospirales</taxon>
        <taxon>Nitrospiraceae</taxon>
        <taxon>Nitrospira</taxon>
    </lineage>
</organism>